<dbReference type="Gene3D" id="3.30.720.100">
    <property type="match status" value="1"/>
</dbReference>
<evidence type="ECO:0000259" key="1">
    <source>
        <dbReference type="Pfam" id="PF06983"/>
    </source>
</evidence>
<dbReference type="EMBL" id="JBBDGM010000018">
    <property type="protein sequence ID" value="MEJ1089778.1"/>
    <property type="molecule type" value="Genomic_DNA"/>
</dbReference>
<dbReference type="Pfam" id="PF06983">
    <property type="entry name" value="3-dmu-9_3-mt"/>
    <property type="match status" value="2"/>
</dbReference>
<dbReference type="Gene3D" id="3.10.180.10">
    <property type="entry name" value="2,3-Dihydroxybiphenyl 1,2-Dioxygenase, domain 1"/>
    <property type="match status" value="1"/>
</dbReference>
<dbReference type="CDD" id="cd06588">
    <property type="entry name" value="PhnB_like"/>
    <property type="match status" value="2"/>
</dbReference>
<gene>
    <name evidence="2" type="ORF">WDU99_15795</name>
</gene>
<accession>A0ABU8LGG5</accession>
<proteinExistence type="predicted"/>
<feature type="domain" description="PhnB-like" evidence="1">
    <location>
        <begin position="3"/>
        <end position="140"/>
    </location>
</feature>
<dbReference type="SUPFAM" id="SSF54593">
    <property type="entry name" value="Glyoxalase/Bleomycin resistance protein/Dihydroxybiphenyl dioxygenase"/>
    <property type="match status" value="2"/>
</dbReference>
<reference evidence="2 3" key="1">
    <citation type="submission" date="2024-02" db="EMBL/GenBank/DDBJ databases">
        <authorList>
            <person name="Saticioglu I.B."/>
        </authorList>
    </citation>
    <scope>NUCLEOTIDE SEQUENCE [LARGE SCALE GENOMIC DNA]</scope>
    <source>
        <strain evidence="2 3">Mu-80</strain>
    </source>
</reference>
<keyword evidence="3" id="KW-1185">Reference proteome</keyword>
<feature type="domain" description="PhnB-like" evidence="1">
    <location>
        <begin position="153"/>
        <end position="272"/>
    </location>
</feature>
<dbReference type="InterPro" id="IPR029068">
    <property type="entry name" value="Glyas_Bleomycin-R_OHBP_Dase"/>
</dbReference>
<dbReference type="Proteomes" id="UP001371224">
    <property type="component" value="Unassembled WGS sequence"/>
</dbReference>
<dbReference type="RefSeq" id="WP_337333423.1">
    <property type="nucleotide sequence ID" value="NZ_JBBDGM010000018.1"/>
</dbReference>
<name>A0ABU8LGG5_9MICO</name>
<comment type="caution">
    <text evidence="2">The sequence shown here is derived from an EMBL/GenBank/DDBJ whole genome shotgun (WGS) entry which is preliminary data.</text>
</comment>
<dbReference type="InterPro" id="IPR028973">
    <property type="entry name" value="PhnB-like"/>
</dbReference>
<dbReference type="PANTHER" id="PTHR33990">
    <property type="entry name" value="PROTEIN YJDN-RELATED"/>
    <property type="match status" value="1"/>
</dbReference>
<protein>
    <submittedName>
        <fullName evidence="2">VOC family protein</fullName>
    </submittedName>
</protein>
<organism evidence="2 3">
    <name type="scientific">Microbacterium bandirmense</name>
    <dbReference type="NCBI Taxonomy" id="3122050"/>
    <lineage>
        <taxon>Bacteria</taxon>
        <taxon>Bacillati</taxon>
        <taxon>Actinomycetota</taxon>
        <taxon>Actinomycetes</taxon>
        <taxon>Micrococcales</taxon>
        <taxon>Microbacteriaceae</taxon>
        <taxon>Microbacterium</taxon>
    </lineage>
</organism>
<dbReference type="Gene3D" id="3.30.720.110">
    <property type="match status" value="1"/>
</dbReference>
<sequence length="300" mass="33778">MSQKIIPNLWFDHDAEQAAAFYCATLPDTTFQLAMRYPDDAPEWQREFVGEPLVIDLSVRGFQISMINSDDTFRPNPMISFMLNFDPLMFDGDADAARARLDKAWAALSDGGSVLMPLGEYPFSPHYGWVQDRYGVSWQLMLTDPDGDPRPFVIPQIMFAGDVQDSAREAAELYTSLFDDAALGMVVEYPEQTGTAASGSVMFGEFHIGEQWFSMMDSNVAHEFTFTPGVSLEVHCRDQAEIDRLWDALSAVPAAEQCGWLTDRYGVSWQIVPENMNELMERPGAYGRMLDMKKLVIADF</sequence>
<evidence type="ECO:0000313" key="3">
    <source>
        <dbReference type="Proteomes" id="UP001371224"/>
    </source>
</evidence>
<evidence type="ECO:0000313" key="2">
    <source>
        <dbReference type="EMBL" id="MEJ1089778.1"/>
    </source>
</evidence>